<reference evidence="1 2" key="1">
    <citation type="submission" date="2018-04" db="EMBL/GenBank/DDBJ databases">
        <title>Genome sequencing of Flavobacterium sp. HYN0048.</title>
        <authorList>
            <person name="Yi H."/>
            <person name="Baek C."/>
        </authorList>
    </citation>
    <scope>NUCLEOTIDE SEQUENCE [LARGE SCALE GENOMIC DNA]</scope>
    <source>
        <strain evidence="1 2">HYN0048</strain>
    </source>
</reference>
<evidence type="ECO:0000313" key="2">
    <source>
        <dbReference type="Proteomes" id="UP000244193"/>
    </source>
</evidence>
<organism evidence="1 2">
    <name type="scientific">Flavobacterium magnum</name>
    <dbReference type="NCBI Taxonomy" id="2162713"/>
    <lineage>
        <taxon>Bacteria</taxon>
        <taxon>Pseudomonadati</taxon>
        <taxon>Bacteroidota</taxon>
        <taxon>Flavobacteriia</taxon>
        <taxon>Flavobacteriales</taxon>
        <taxon>Flavobacteriaceae</taxon>
        <taxon>Flavobacterium</taxon>
    </lineage>
</organism>
<dbReference type="Proteomes" id="UP000244193">
    <property type="component" value="Chromosome"/>
</dbReference>
<name>A0A2S0RHJ2_9FLAO</name>
<dbReference type="RefSeq" id="WP_108372848.1">
    <property type="nucleotide sequence ID" value="NZ_CP028811.1"/>
</dbReference>
<proteinExistence type="predicted"/>
<accession>A0A2S0RHJ2</accession>
<evidence type="ECO:0000313" key="1">
    <source>
        <dbReference type="EMBL" id="AWA31144.1"/>
    </source>
</evidence>
<gene>
    <name evidence="1" type="ORF">HYN48_14160</name>
</gene>
<dbReference type="EMBL" id="CP028811">
    <property type="protein sequence ID" value="AWA31144.1"/>
    <property type="molecule type" value="Genomic_DNA"/>
</dbReference>
<dbReference type="KEGG" id="fmg:HYN48_14160"/>
<keyword evidence="2" id="KW-1185">Reference proteome</keyword>
<dbReference type="AlphaFoldDB" id="A0A2S0RHJ2"/>
<protein>
    <submittedName>
        <fullName evidence="1">Uncharacterized protein</fullName>
    </submittedName>
</protein>
<sequence length="141" mass="16122">MLEIEFENPNISVCECCGGNTTRLTRFVHKDGNAFAIYYLTFTDNHPDKSIIGIISIGDWGSDGPPKNRKSFPFKIWTNEKNYQIGLIDKIESPWQDALLGEILNRNEALKHNWIKDVFHITDHIVAEDILAIEYLNQSNG</sequence>
<dbReference type="OrthoDB" id="8779559at2"/>